<evidence type="ECO:0000313" key="1">
    <source>
        <dbReference type="EMBL" id="GAL33734.1"/>
    </source>
</evidence>
<dbReference type="AlphaFoldDB" id="A0A090T4P1"/>
<organism evidence="1 2">
    <name type="scientific">Vibrio maritimus</name>
    <dbReference type="NCBI Taxonomy" id="990268"/>
    <lineage>
        <taxon>Bacteria</taxon>
        <taxon>Pseudomonadati</taxon>
        <taxon>Pseudomonadota</taxon>
        <taxon>Gammaproteobacteria</taxon>
        <taxon>Vibrionales</taxon>
        <taxon>Vibrionaceae</taxon>
        <taxon>Vibrio</taxon>
    </lineage>
</organism>
<dbReference type="Proteomes" id="UP000029224">
    <property type="component" value="Unassembled WGS sequence"/>
</dbReference>
<accession>A0A090T4P1</accession>
<reference evidence="1 2" key="2">
    <citation type="submission" date="2014-09" db="EMBL/GenBank/DDBJ databases">
        <authorList>
            <consortium name="NBRP consortium"/>
            <person name="Sawabe T."/>
            <person name="Meirelles P."/>
            <person name="Nakanishi M."/>
            <person name="Sayaka M."/>
            <person name="Hattori M."/>
            <person name="Ohkuma M."/>
        </authorList>
    </citation>
    <scope>NUCLEOTIDE SEQUENCE [LARGE SCALE GENOMIC DNA]</scope>
    <source>
        <strain evidence="1 2">JCM 19240</strain>
    </source>
</reference>
<comment type="caution">
    <text evidence="1">The sequence shown here is derived from an EMBL/GenBank/DDBJ whole genome shotgun (WGS) entry which is preliminary data.</text>
</comment>
<protein>
    <submittedName>
        <fullName evidence="1">Uncharacterized protein</fullName>
    </submittedName>
</protein>
<evidence type="ECO:0000313" key="2">
    <source>
        <dbReference type="Proteomes" id="UP000029224"/>
    </source>
</evidence>
<sequence length="41" mass="4844">MPDDDLILQSGQERYEFIGFHSEHDATALEKYTECIEQIRD</sequence>
<dbReference type="EMBL" id="BBMT01000003">
    <property type="protein sequence ID" value="GAL33734.1"/>
    <property type="molecule type" value="Genomic_DNA"/>
</dbReference>
<keyword evidence="2" id="KW-1185">Reference proteome</keyword>
<proteinExistence type="predicted"/>
<reference evidence="1 2" key="1">
    <citation type="submission" date="2014-09" db="EMBL/GenBank/DDBJ databases">
        <title>Vibrio maritimus JCM 19240. (C210) whole genome shotgun sequence.</title>
        <authorList>
            <person name="Sawabe T."/>
            <person name="Meirelles P."/>
            <person name="Nakanishi M."/>
            <person name="Sayaka M."/>
            <person name="Hattori M."/>
            <person name="Ohkuma M."/>
        </authorList>
    </citation>
    <scope>NUCLEOTIDE SEQUENCE [LARGE SCALE GENOMIC DNA]</scope>
    <source>
        <strain evidence="1 2">JCM 19240</strain>
    </source>
</reference>
<gene>
    <name evidence="1" type="ORF">JCM19240_2430</name>
</gene>
<name>A0A090T4P1_9VIBR</name>